<gene>
    <name evidence="1" type="ORF">VNO77_04608</name>
</gene>
<sequence length="108" mass="11227">MCGVIFGENNLFVIYCSLGFSSRGVGVADSMVGVGASPAFSKSSLSEVGLRYSIGATADVGLNTGVGGAGDDMDSLYISCRLVLLATFLDRKYLLLPTIVVPYKSGVF</sequence>
<organism evidence="1 2">
    <name type="scientific">Canavalia gladiata</name>
    <name type="common">Sword bean</name>
    <name type="synonym">Dolichos gladiatus</name>
    <dbReference type="NCBI Taxonomy" id="3824"/>
    <lineage>
        <taxon>Eukaryota</taxon>
        <taxon>Viridiplantae</taxon>
        <taxon>Streptophyta</taxon>
        <taxon>Embryophyta</taxon>
        <taxon>Tracheophyta</taxon>
        <taxon>Spermatophyta</taxon>
        <taxon>Magnoliopsida</taxon>
        <taxon>eudicotyledons</taxon>
        <taxon>Gunneridae</taxon>
        <taxon>Pentapetalae</taxon>
        <taxon>rosids</taxon>
        <taxon>fabids</taxon>
        <taxon>Fabales</taxon>
        <taxon>Fabaceae</taxon>
        <taxon>Papilionoideae</taxon>
        <taxon>50 kb inversion clade</taxon>
        <taxon>NPAAA clade</taxon>
        <taxon>indigoferoid/millettioid clade</taxon>
        <taxon>Phaseoleae</taxon>
        <taxon>Canavalia</taxon>
    </lineage>
</organism>
<dbReference type="AlphaFoldDB" id="A0AAN9RDD0"/>
<accession>A0AAN9RDD0</accession>
<comment type="caution">
    <text evidence="1">The sequence shown here is derived from an EMBL/GenBank/DDBJ whole genome shotgun (WGS) entry which is preliminary data.</text>
</comment>
<proteinExistence type="predicted"/>
<evidence type="ECO:0000313" key="1">
    <source>
        <dbReference type="EMBL" id="KAK7362493.1"/>
    </source>
</evidence>
<protein>
    <submittedName>
        <fullName evidence="1">Uncharacterized protein</fullName>
    </submittedName>
</protein>
<name>A0AAN9RDD0_CANGL</name>
<dbReference type="Proteomes" id="UP001367508">
    <property type="component" value="Unassembled WGS sequence"/>
</dbReference>
<keyword evidence="2" id="KW-1185">Reference proteome</keyword>
<evidence type="ECO:0000313" key="2">
    <source>
        <dbReference type="Proteomes" id="UP001367508"/>
    </source>
</evidence>
<reference evidence="1 2" key="1">
    <citation type="submission" date="2024-01" db="EMBL/GenBank/DDBJ databases">
        <title>The genomes of 5 underutilized Papilionoideae crops provide insights into root nodulation and disease resistanc.</title>
        <authorList>
            <person name="Jiang F."/>
        </authorList>
    </citation>
    <scope>NUCLEOTIDE SEQUENCE [LARGE SCALE GENOMIC DNA]</scope>
    <source>
        <strain evidence="1">LVBAO_FW01</strain>
        <tissue evidence="1">Leaves</tissue>
    </source>
</reference>
<dbReference type="EMBL" id="JAYMYQ010000001">
    <property type="protein sequence ID" value="KAK7362493.1"/>
    <property type="molecule type" value="Genomic_DNA"/>
</dbReference>